<keyword evidence="1 11" id="KW-0004">4Fe-4S</keyword>
<dbReference type="Gene3D" id="3.40.50.300">
    <property type="entry name" value="P-loop containing nucleotide triphosphate hydrolases"/>
    <property type="match status" value="2"/>
</dbReference>
<evidence type="ECO:0000259" key="12">
    <source>
        <dbReference type="PROSITE" id="PS51193"/>
    </source>
</evidence>
<evidence type="ECO:0000256" key="1">
    <source>
        <dbReference type="ARBA" id="ARBA00022485"/>
    </source>
</evidence>
<feature type="binding site" evidence="11">
    <location>
        <position position="200"/>
    </location>
    <ligand>
        <name>[4Fe-4S] cluster</name>
        <dbReference type="ChEBI" id="CHEBI:49883"/>
    </ligand>
</feature>
<keyword evidence="10 11" id="KW-0413">Isomerase</keyword>
<evidence type="ECO:0000256" key="6">
    <source>
        <dbReference type="ARBA" id="ARBA00022840"/>
    </source>
</evidence>
<name>A0ABU1GUZ2_9GAMM</name>
<dbReference type="InterPro" id="IPR027417">
    <property type="entry name" value="P-loop_NTPase"/>
</dbReference>
<dbReference type="HAMAP" id="MF_02205">
    <property type="entry name" value="DinG_proteobact"/>
    <property type="match status" value="1"/>
</dbReference>
<feature type="binding site" evidence="11">
    <location>
        <position position="129"/>
    </location>
    <ligand>
        <name>[4Fe-4S] cluster</name>
        <dbReference type="ChEBI" id="CHEBI:49883"/>
    </ligand>
</feature>
<reference evidence="13 14" key="1">
    <citation type="submission" date="2023-04" db="EMBL/GenBank/DDBJ databases">
        <title>A long-awaited taxogenomic arrangement of the family Halomonadaceae.</title>
        <authorList>
            <person name="De La Haba R."/>
            <person name="Chuvochina M."/>
            <person name="Wittouck S."/>
            <person name="Arahal D.R."/>
            <person name="Sanchez-Porro C."/>
            <person name="Hugenholtz P."/>
            <person name="Ventosa A."/>
        </authorList>
    </citation>
    <scope>NUCLEOTIDE SEQUENCE [LARGE SCALE GENOMIC DNA]</scope>
    <source>
        <strain evidence="13 14">DSM 22428</strain>
    </source>
</reference>
<evidence type="ECO:0000256" key="11">
    <source>
        <dbReference type="HAMAP-Rule" id="MF_02205"/>
    </source>
</evidence>
<dbReference type="EC" id="5.6.2.3" evidence="11"/>
<keyword evidence="9 11" id="KW-0238">DNA-binding</keyword>
<dbReference type="PANTHER" id="PTHR11472:SF59">
    <property type="entry name" value="ATP-DEPENDENT DNA HELICASE DING"/>
    <property type="match status" value="1"/>
</dbReference>
<dbReference type="Pfam" id="PF06733">
    <property type="entry name" value="DEAD_2"/>
    <property type="match status" value="1"/>
</dbReference>
<evidence type="ECO:0000313" key="14">
    <source>
        <dbReference type="Proteomes" id="UP001269375"/>
    </source>
</evidence>
<feature type="domain" description="Helicase ATP-binding" evidence="12">
    <location>
        <begin position="15"/>
        <end position="317"/>
    </location>
</feature>
<proteinExistence type="inferred from homology"/>
<dbReference type="PROSITE" id="PS51193">
    <property type="entry name" value="HELICASE_ATP_BIND_2"/>
    <property type="match status" value="1"/>
</dbReference>
<keyword evidence="14" id="KW-1185">Reference proteome</keyword>
<dbReference type="InterPro" id="IPR014013">
    <property type="entry name" value="Helic_SF1/SF2_ATP-bd_DinG/Rad3"/>
</dbReference>
<dbReference type="Pfam" id="PF00270">
    <property type="entry name" value="DEAD"/>
    <property type="match status" value="1"/>
</dbReference>
<keyword evidence="7 11" id="KW-0408">Iron</keyword>
<dbReference type="Proteomes" id="UP001269375">
    <property type="component" value="Unassembled WGS sequence"/>
</dbReference>
<comment type="cofactor">
    <cofactor evidence="11">
        <name>[4Fe-4S] cluster</name>
        <dbReference type="ChEBI" id="CHEBI:49883"/>
    </cofactor>
    <text evidence="11">Binds 1 [4Fe-4S] cluster.</text>
</comment>
<evidence type="ECO:0000256" key="8">
    <source>
        <dbReference type="ARBA" id="ARBA00023014"/>
    </source>
</evidence>
<evidence type="ECO:0000256" key="5">
    <source>
        <dbReference type="ARBA" id="ARBA00022806"/>
    </source>
</evidence>
<keyword evidence="8 11" id="KW-0411">Iron-sulfur</keyword>
<dbReference type="NCBIfam" id="NF008729">
    <property type="entry name" value="PRK11747.1"/>
    <property type="match status" value="1"/>
</dbReference>
<keyword evidence="5 11" id="KW-0347">Helicase</keyword>
<keyword evidence="4 11" id="KW-0378">Hydrolase</keyword>
<dbReference type="Pfam" id="PF13307">
    <property type="entry name" value="Helicase_C_2"/>
    <property type="match status" value="1"/>
</dbReference>
<dbReference type="RefSeq" id="WP_251589723.1">
    <property type="nucleotide sequence ID" value="NZ_JAMLJI010000001.1"/>
</dbReference>
<dbReference type="PANTHER" id="PTHR11472">
    <property type="entry name" value="DNA REPAIR DEAD HELICASE RAD3/XP-D SUBFAMILY MEMBER"/>
    <property type="match status" value="1"/>
</dbReference>
<dbReference type="InterPro" id="IPR045028">
    <property type="entry name" value="DinG/Rad3-like"/>
</dbReference>
<comment type="similarity">
    <text evidence="11">Belongs to the helicase family. DinG subfamily. Type 1 sub-subfamily.</text>
</comment>
<evidence type="ECO:0000256" key="2">
    <source>
        <dbReference type="ARBA" id="ARBA00022723"/>
    </source>
</evidence>
<keyword evidence="3 11" id="KW-0547">Nucleotide-binding</keyword>
<evidence type="ECO:0000256" key="9">
    <source>
        <dbReference type="ARBA" id="ARBA00023125"/>
    </source>
</evidence>
<evidence type="ECO:0000256" key="3">
    <source>
        <dbReference type="ARBA" id="ARBA00022741"/>
    </source>
</evidence>
<feature type="binding site" evidence="11">
    <location>
        <position position="205"/>
    </location>
    <ligand>
        <name>[4Fe-4S] cluster</name>
        <dbReference type="ChEBI" id="CHEBI:49883"/>
    </ligand>
</feature>
<dbReference type="InterPro" id="IPR039000">
    <property type="entry name" value="DinG_proteobact"/>
</dbReference>
<dbReference type="GO" id="GO:0003678">
    <property type="term" value="F:DNA helicase activity"/>
    <property type="evidence" value="ECO:0007669"/>
    <property type="project" value="UniProtKB-EC"/>
</dbReference>
<gene>
    <name evidence="11 13" type="primary">dinG</name>
    <name evidence="13" type="ORF">QC825_07190</name>
</gene>
<comment type="function">
    <text evidence="11">DNA-dependent ATPase and 5'-3' DNA helicase. Unwinds D-loops, R-loops, forked DNA and G-quadruplex DNA.</text>
</comment>
<accession>A0ABU1GUZ2</accession>
<evidence type="ECO:0000256" key="4">
    <source>
        <dbReference type="ARBA" id="ARBA00022801"/>
    </source>
</evidence>
<protein>
    <recommendedName>
        <fullName evidence="11">ATP-dependent DNA helicase DinG</fullName>
        <ecNumber evidence="11">5.6.2.3</ecNumber>
    </recommendedName>
    <alternativeName>
        <fullName evidence="11">DNA 5'-3' helicase DinG</fullName>
    </alternativeName>
</protein>
<feature type="binding site" evidence="11">
    <location>
        <position position="211"/>
    </location>
    <ligand>
        <name>[4Fe-4S] cluster</name>
        <dbReference type="ChEBI" id="CHEBI:49883"/>
    </ligand>
</feature>
<keyword evidence="6 11" id="KW-0067">ATP-binding</keyword>
<dbReference type="InterPro" id="IPR006555">
    <property type="entry name" value="ATP-dep_Helicase_C"/>
</dbReference>
<evidence type="ECO:0000256" key="10">
    <source>
        <dbReference type="ARBA" id="ARBA00023235"/>
    </source>
</evidence>
<dbReference type="EMBL" id="JARWAO010000003">
    <property type="protein sequence ID" value="MDR5895853.1"/>
    <property type="molecule type" value="Genomic_DNA"/>
</dbReference>
<keyword evidence="2 11" id="KW-0479">Metal-binding</keyword>
<sequence length="708" mass="78296">MLDEALKSEIQSAYRQVVESLSLTPRYGQRLMMAEIARTLGDIEQDDEGRRVGNEHVCVLEAGTGTGKTLAYLLAALPIAKARGKRLVISTATVALQEQVLHQDLPRLKKHSNLTFDYTLAKGRGRYICLTRLEQILDGKEPQANLALFEQFASEPGVTALAEELAEALGSGEWSGDRDSWPESIDAVHWQQLTMDHRQCTNRRCPHFSACPFFKARRRQDEADVIVTNHDLLLADLSLGGGMVLPAPKECIYVLDEGHHLPDKALDHFHSRVPVNATLRWLAQFKKSQTELLAALGHQAAFARLIEGVSEALSQAESGVSDAVQVTRQFAAFEGDNDSGRDRHHRFEKGLLPQPLREQAERLVVPFATLCRALESMTDILRDSLDPDKATGIERDEAERWLPMLSMLHGRALESHGLWQAYAAQDDPTKPPQARWLTQAFQEQGDGELLFSASPVSAAETLARHLWGACFGAIVTSATLTALGRFDRLQEQAGLANRFRYQCMPSALDYSKGRLCVPKLAVDPSNREAHDKAIVTFLSKRPDDEALLVLFSSRAQLKSVSDALPEAVGARVLSQTRLPKRELIERHRAAVDGGKGSMIFGLASFAEGIDLPGNYLTHVVITRLPFSVPDDPVGATLAEWIESQGGNPFMRISVPDASIKLIQATGRLIRKEGDSGTITLLDRRVLTRRYGKALLDALPPFERVIEQE</sequence>
<evidence type="ECO:0000256" key="7">
    <source>
        <dbReference type="ARBA" id="ARBA00023004"/>
    </source>
</evidence>
<dbReference type="SUPFAM" id="SSF52540">
    <property type="entry name" value="P-loop containing nucleoside triphosphate hydrolases"/>
    <property type="match status" value="1"/>
</dbReference>
<comment type="caution">
    <text evidence="13">The sequence shown here is derived from an EMBL/GenBank/DDBJ whole genome shotgun (WGS) entry which is preliminary data.</text>
</comment>
<comment type="catalytic activity">
    <reaction evidence="11">
        <text>ATP + H2O = ADP + phosphate + H(+)</text>
        <dbReference type="Rhea" id="RHEA:13065"/>
        <dbReference type="ChEBI" id="CHEBI:15377"/>
        <dbReference type="ChEBI" id="CHEBI:15378"/>
        <dbReference type="ChEBI" id="CHEBI:30616"/>
        <dbReference type="ChEBI" id="CHEBI:43474"/>
        <dbReference type="ChEBI" id="CHEBI:456216"/>
        <dbReference type="EC" id="5.6.2.3"/>
    </reaction>
</comment>
<dbReference type="InterPro" id="IPR010614">
    <property type="entry name" value="RAD3-like_helicase_DEAD"/>
</dbReference>
<dbReference type="InterPro" id="IPR011545">
    <property type="entry name" value="DEAD/DEAH_box_helicase_dom"/>
</dbReference>
<dbReference type="SMART" id="SM00491">
    <property type="entry name" value="HELICc2"/>
    <property type="match status" value="1"/>
</dbReference>
<dbReference type="GO" id="GO:0016787">
    <property type="term" value="F:hydrolase activity"/>
    <property type="evidence" value="ECO:0007669"/>
    <property type="project" value="UniProtKB-KW"/>
</dbReference>
<evidence type="ECO:0000313" key="13">
    <source>
        <dbReference type="EMBL" id="MDR5895853.1"/>
    </source>
</evidence>
<organism evidence="13 14">
    <name type="scientific">Larsenimonas suaedae</name>
    <dbReference type="NCBI Taxonomy" id="1851019"/>
    <lineage>
        <taxon>Bacteria</taxon>
        <taxon>Pseudomonadati</taxon>
        <taxon>Pseudomonadota</taxon>
        <taxon>Gammaproteobacteria</taxon>
        <taxon>Oceanospirillales</taxon>
        <taxon>Halomonadaceae</taxon>
        <taxon>Larsenimonas</taxon>
    </lineage>
</organism>